<feature type="region of interest" description="Disordered" evidence="1">
    <location>
        <begin position="132"/>
        <end position="198"/>
    </location>
</feature>
<evidence type="ECO:0000256" key="1">
    <source>
        <dbReference type="SAM" id="MobiDB-lite"/>
    </source>
</evidence>
<feature type="compositionally biased region" description="Basic and acidic residues" evidence="1">
    <location>
        <begin position="166"/>
        <end position="185"/>
    </location>
</feature>
<dbReference type="AlphaFoldDB" id="A0AAT9HES8"/>
<reference evidence="2" key="1">
    <citation type="submission" date="2024-06" db="EMBL/GenBank/DDBJ databases">
        <authorList>
            <consortium name="consrtm"/>
            <person name="Uemura M."/>
            <person name="Terahara T."/>
        </authorList>
    </citation>
    <scope>NUCLEOTIDE SEQUENCE</scope>
    <source>
        <strain evidence="2">KM77-8</strain>
    </source>
</reference>
<sequence length="211" mass="21997">MSSTVSWSREAVNVVVSAPSSARIRVTARVRDVRLAALAHLAAVGRLGQDVGPAQGFEVGVGVVGAMGVDHVSDGVGEPVAAGGAEERGTAQPAQVEPGAGLPARSARCDVASRHRAWGRRIRGLRVHGHLRLRGPADGVPQGGLGLRRRRSPPSGPVLDATDPDPSDRPPPAERETDHPFERWPAEAAFTPSDSGSAMALKANTFSVLRI</sequence>
<evidence type="ECO:0000313" key="2">
    <source>
        <dbReference type="EMBL" id="BFO15904.1"/>
    </source>
</evidence>
<proteinExistence type="predicted"/>
<dbReference type="EMBL" id="AP035768">
    <property type="protein sequence ID" value="BFO15904.1"/>
    <property type="molecule type" value="Genomic_DNA"/>
</dbReference>
<name>A0AAT9HES8_9ACTN</name>
<reference evidence="2" key="2">
    <citation type="submission" date="2024-07" db="EMBL/GenBank/DDBJ databases">
        <title>Streptomyces haneummycinica sp. nov., a new antibiotic-producing actinobacterium isolated from marine sediment.</title>
        <authorList>
            <person name="Uemura M."/>
            <person name="Hamada M."/>
            <person name="Hirano S."/>
            <person name="Kobayashi K."/>
            <person name="Ohshiro T."/>
            <person name="Kobayashi T."/>
            <person name="Terahara T."/>
        </authorList>
    </citation>
    <scope>NUCLEOTIDE SEQUENCE</scope>
    <source>
        <strain evidence="2">KM77-8</strain>
    </source>
</reference>
<protein>
    <submittedName>
        <fullName evidence="2">Uncharacterized protein</fullName>
    </submittedName>
</protein>
<gene>
    <name evidence="2" type="ORF">SHKM778_22920</name>
</gene>
<accession>A0AAT9HES8</accession>
<feature type="region of interest" description="Disordered" evidence="1">
    <location>
        <begin position="77"/>
        <end position="108"/>
    </location>
</feature>
<organism evidence="2">
    <name type="scientific">Streptomyces haneummycinicus</name>
    <dbReference type="NCBI Taxonomy" id="3074435"/>
    <lineage>
        <taxon>Bacteria</taxon>
        <taxon>Bacillati</taxon>
        <taxon>Actinomycetota</taxon>
        <taxon>Actinomycetes</taxon>
        <taxon>Kitasatosporales</taxon>
        <taxon>Streptomycetaceae</taxon>
        <taxon>Streptomyces</taxon>
    </lineage>
</organism>